<dbReference type="InterPro" id="IPR010188">
    <property type="entry name" value="HisA/PriA_Actinobacteria"/>
</dbReference>
<accession>A0A2I1RBQ5</accession>
<gene>
    <name evidence="9" type="primary">hisA</name>
    <name evidence="11" type="ORF">CYJ73_06760</name>
</gene>
<evidence type="ECO:0000256" key="9">
    <source>
        <dbReference type="HAMAP-Rule" id="MF_01014"/>
    </source>
</evidence>
<dbReference type="InterPro" id="IPR013785">
    <property type="entry name" value="Aldolase_TIM"/>
</dbReference>
<dbReference type="Gene3D" id="3.20.20.70">
    <property type="entry name" value="Aldolase class I"/>
    <property type="match status" value="1"/>
</dbReference>
<protein>
    <recommendedName>
        <fullName evidence="9">1-(5-phosphoribosyl)-5-[(5-phosphoribosylamino)methylideneamino] imidazole-4-carboxamide isomerase</fullName>
        <ecNumber evidence="9">5.3.1.16</ecNumber>
    </recommendedName>
    <alternativeName>
        <fullName evidence="9">Phosphoribosylformimino-5-aminoimidazole carboxamide ribotide isomerase</fullName>
    </alternativeName>
</protein>
<comment type="pathway">
    <text evidence="3 9">Amino-acid biosynthesis; L-histidine biosynthesis; L-histidine from 5-phospho-alpha-D-ribose 1-diphosphate: step 4/9.</text>
</comment>
<dbReference type="UniPathway" id="UPA00031">
    <property type="reaction ID" value="UER00009"/>
</dbReference>
<evidence type="ECO:0000256" key="7">
    <source>
        <dbReference type="ARBA" id="ARBA00023102"/>
    </source>
</evidence>
<dbReference type="PANTHER" id="PTHR43090">
    <property type="entry name" value="1-(5-PHOSPHORIBOSYL)-5-[(5-PHOSPHORIBOSYLAMINO)METHYLIDENEAMINO] IMIDAZOLE-4-CARBOXAMIDE ISOMERASE"/>
    <property type="match status" value="1"/>
</dbReference>
<keyword evidence="6 9" id="KW-0028">Amino-acid biosynthesis</keyword>
<dbReference type="GO" id="GO:0004640">
    <property type="term" value="F:phosphoribosylanthranilate isomerase activity"/>
    <property type="evidence" value="ECO:0007669"/>
    <property type="project" value="InterPro"/>
</dbReference>
<dbReference type="HAMAP" id="MF_01014">
    <property type="entry name" value="HisA"/>
    <property type="match status" value="1"/>
</dbReference>
<dbReference type="FunFam" id="3.20.20.70:FF:000009">
    <property type="entry name" value="1-(5-phosphoribosyl)-5-[(5-phosphoribosylamino)methylideneamino] imidazole-4-carboxamide isomerase"/>
    <property type="match status" value="1"/>
</dbReference>
<dbReference type="Pfam" id="PF00977">
    <property type="entry name" value="His_biosynth"/>
    <property type="match status" value="1"/>
</dbReference>
<evidence type="ECO:0000256" key="1">
    <source>
        <dbReference type="ARBA" id="ARBA00000901"/>
    </source>
</evidence>
<dbReference type="SUPFAM" id="SSF51366">
    <property type="entry name" value="Ribulose-phoshate binding barrel"/>
    <property type="match status" value="1"/>
</dbReference>
<evidence type="ECO:0000256" key="4">
    <source>
        <dbReference type="ARBA" id="ARBA00009667"/>
    </source>
</evidence>
<dbReference type="AlphaFoldDB" id="A0A2I1RBQ5"/>
<keyword evidence="5 9" id="KW-0963">Cytoplasm</keyword>
<dbReference type="PANTHER" id="PTHR43090:SF2">
    <property type="entry name" value="1-(5-PHOSPHORIBOSYL)-5-[(5-PHOSPHORIBOSYLAMINO)METHYLIDENEAMINO] IMIDAZOLE-4-CARBOXAMIDE ISOMERASE"/>
    <property type="match status" value="1"/>
</dbReference>
<evidence type="ECO:0000256" key="10">
    <source>
        <dbReference type="RuleBase" id="RU003657"/>
    </source>
</evidence>
<dbReference type="InterPro" id="IPR006062">
    <property type="entry name" value="His_biosynth"/>
</dbReference>
<comment type="caution">
    <text evidence="11">The sequence shown here is derived from an EMBL/GenBank/DDBJ whole genome shotgun (WGS) entry which is preliminary data.</text>
</comment>
<dbReference type="EMBL" id="PKJC01000003">
    <property type="protein sequence ID" value="PKZ66582.1"/>
    <property type="molecule type" value="Genomic_DNA"/>
</dbReference>
<name>A0A2I1RBQ5_9ACTN</name>
<keyword evidence="7 9" id="KW-0368">Histidine biosynthesis</keyword>
<reference evidence="11 12" key="1">
    <citation type="submission" date="2017-12" db="EMBL/GenBank/DDBJ databases">
        <title>Phylogenetic diversity of female urinary microbiome.</title>
        <authorList>
            <person name="Thomas-White K."/>
            <person name="Wolfe A.J."/>
        </authorList>
    </citation>
    <scope>NUCLEOTIDE SEQUENCE [LARGE SCALE GENOMIC DNA]</scope>
    <source>
        <strain evidence="11 12">UMB0777</strain>
    </source>
</reference>
<feature type="active site" description="Proton acceptor" evidence="9">
    <location>
        <position position="12"/>
    </location>
</feature>
<evidence type="ECO:0000313" key="12">
    <source>
        <dbReference type="Proteomes" id="UP000234662"/>
    </source>
</evidence>
<dbReference type="NCBIfam" id="TIGR01919">
    <property type="entry name" value="hisA-trpF"/>
    <property type="match status" value="1"/>
</dbReference>
<evidence type="ECO:0000256" key="2">
    <source>
        <dbReference type="ARBA" id="ARBA00004496"/>
    </source>
</evidence>
<comment type="similarity">
    <text evidence="4 9 10">Belongs to the HisA/HisF family.</text>
</comment>
<evidence type="ECO:0000313" key="11">
    <source>
        <dbReference type="EMBL" id="PKZ66582.1"/>
    </source>
</evidence>
<dbReference type="InterPro" id="IPR011060">
    <property type="entry name" value="RibuloseP-bd_barrel"/>
</dbReference>
<dbReference type="InterPro" id="IPR023016">
    <property type="entry name" value="HisA/PriA"/>
</dbReference>
<comment type="catalytic activity">
    <reaction evidence="1 9">
        <text>1-(5-phospho-beta-D-ribosyl)-5-[(5-phospho-beta-D-ribosylamino)methylideneamino]imidazole-4-carboxamide = 5-[(5-phospho-1-deoxy-D-ribulos-1-ylimino)methylamino]-1-(5-phospho-beta-D-ribosyl)imidazole-4-carboxamide</text>
        <dbReference type="Rhea" id="RHEA:15469"/>
        <dbReference type="ChEBI" id="CHEBI:58435"/>
        <dbReference type="ChEBI" id="CHEBI:58525"/>
        <dbReference type="EC" id="5.3.1.16"/>
    </reaction>
</comment>
<organism evidence="11 12">
    <name type="scientific">Gordonia terrae</name>
    <dbReference type="NCBI Taxonomy" id="2055"/>
    <lineage>
        <taxon>Bacteria</taxon>
        <taxon>Bacillati</taxon>
        <taxon>Actinomycetota</taxon>
        <taxon>Actinomycetes</taxon>
        <taxon>Mycobacteriales</taxon>
        <taxon>Gordoniaceae</taxon>
        <taxon>Gordonia</taxon>
    </lineage>
</organism>
<keyword evidence="8 9" id="KW-0413">Isomerase</keyword>
<dbReference type="GO" id="GO:0000162">
    <property type="term" value="P:L-tryptophan biosynthetic process"/>
    <property type="evidence" value="ECO:0007669"/>
    <property type="project" value="InterPro"/>
</dbReference>
<dbReference type="GO" id="GO:0005737">
    <property type="term" value="C:cytoplasm"/>
    <property type="evidence" value="ECO:0007669"/>
    <property type="project" value="UniProtKB-SubCell"/>
</dbReference>
<dbReference type="GO" id="GO:0000105">
    <property type="term" value="P:L-histidine biosynthetic process"/>
    <property type="evidence" value="ECO:0007669"/>
    <property type="project" value="UniProtKB-UniRule"/>
</dbReference>
<dbReference type="GO" id="GO:0003949">
    <property type="term" value="F:1-(5-phosphoribosyl)-5-[(5-phosphoribosylamino)methylideneamino]imidazole-4-carboxamide isomerase activity"/>
    <property type="evidence" value="ECO:0007669"/>
    <property type="project" value="UniProtKB-UniRule"/>
</dbReference>
<evidence type="ECO:0000256" key="8">
    <source>
        <dbReference type="ARBA" id="ARBA00023235"/>
    </source>
</evidence>
<sequence>MGSTLELLPAVDVADGQAVRLVQGAAGTETSYGSPRDAALAWQRDGAEWIHLVDLDAAFGRGDNRDLLAGVVGELEVKVELSGGIRDDDSLAAALATGCTRVNLGTAALENPEWCARAIAEHGDRIAVGLDVIRDGDSYRLRGRGWVTDGGDLWEVLERLNRDGCARYVVTDVSKDGTLQGPNLDLLAEVAAATDAPIVASGGVSAIEDLVAIAGLTGQGVEGAIVGKALYAGRFTLPEALSAVAGV</sequence>
<dbReference type="Proteomes" id="UP000234662">
    <property type="component" value="Unassembled WGS sequence"/>
</dbReference>
<evidence type="ECO:0000256" key="5">
    <source>
        <dbReference type="ARBA" id="ARBA00022490"/>
    </source>
</evidence>
<feature type="active site" description="Proton donor" evidence="9">
    <location>
        <position position="131"/>
    </location>
</feature>
<dbReference type="InterPro" id="IPR044524">
    <property type="entry name" value="Isoase_HisA-like"/>
</dbReference>
<evidence type="ECO:0000256" key="3">
    <source>
        <dbReference type="ARBA" id="ARBA00005133"/>
    </source>
</evidence>
<dbReference type="STRING" id="2055.BCM27_15145"/>
<evidence type="ECO:0000256" key="6">
    <source>
        <dbReference type="ARBA" id="ARBA00022605"/>
    </source>
</evidence>
<comment type="subcellular location">
    <subcellularLocation>
        <location evidence="2 9">Cytoplasm</location>
    </subcellularLocation>
</comment>
<dbReference type="CDD" id="cd04732">
    <property type="entry name" value="HisA"/>
    <property type="match status" value="1"/>
</dbReference>
<dbReference type="EC" id="5.3.1.16" evidence="9"/>
<dbReference type="RefSeq" id="WP_101819504.1">
    <property type="nucleotide sequence ID" value="NZ_CP096585.1"/>
</dbReference>
<proteinExistence type="inferred from homology"/>